<proteinExistence type="inferred from homology"/>
<dbReference type="GO" id="GO:0071555">
    <property type="term" value="P:cell wall organization"/>
    <property type="evidence" value="ECO:0007669"/>
    <property type="project" value="UniProtKB-UniRule"/>
</dbReference>
<feature type="compositionally biased region" description="Gly residues" evidence="8">
    <location>
        <begin position="878"/>
        <end position="888"/>
    </location>
</feature>
<dbReference type="PANTHER" id="PTHR41533:SF2">
    <property type="entry name" value="BLR7131 PROTEIN"/>
    <property type="match status" value="1"/>
</dbReference>
<dbReference type="UniPathway" id="UPA00219"/>
<keyword evidence="9" id="KW-0812">Transmembrane</keyword>
<dbReference type="AlphaFoldDB" id="A0A6I3KNQ5"/>
<dbReference type="InterPro" id="IPR038063">
    <property type="entry name" value="Transpep_catalytic_dom"/>
</dbReference>
<dbReference type="SUPFAM" id="SSF53955">
    <property type="entry name" value="Lysozyme-like"/>
    <property type="match status" value="1"/>
</dbReference>
<evidence type="ECO:0000256" key="1">
    <source>
        <dbReference type="ARBA" id="ARBA00004752"/>
    </source>
</evidence>
<feature type="active site" description="Nucleophile" evidence="7">
    <location>
        <position position="755"/>
    </location>
</feature>
<dbReference type="GO" id="GO:0009252">
    <property type="term" value="P:peptidoglycan biosynthetic process"/>
    <property type="evidence" value="ECO:0007669"/>
    <property type="project" value="UniProtKB-UniPathway"/>
</dbReference>
<dbReference type="Pfam" id="PF03734">
    <property type="entry name" value="YkuD"/>
    <property type="match status" value="1"/>
</dbReference>
<dbReference type="InterPro" id="IPR045380">
    <property type="entry name" value="LD_TPept_scaffold_dom"/>
</dbReference>
<dbReference type="SUPFAM" id="SSF47090">
    <property type="entry name" value="PGBD-like"/>
    <property type="match status" value="1"/>
</dbReference>
<evidence type="ECO:0000313" key="11">
    <source>
        <dbReference type="EMBL" id="MTD96109.1"/>
    </source>
</evidence>
<dbReference type="Pfam" id="PF00912">
    <property type="entry name" value="Transgly"/>
    <property type="match status" value="1"/>
</dbReference>
<sequence>MPVADDGGEAGYRAAGLANARSQDGVDQSQTRASQTMRRWAIGAVLCALAAALVVYAGVHWAMTEMGPPPFARVTHLMPTAAHMSDAVEPQEPRQPPLDPDKVDPRYLRMLFAFEDRRFYSHYGVDPYGLLRAARDLVLNGRIVTGGSTLTMQVARLLDNQYRRTPTVKLRQIVRAIQLESSLTKKQILRLYLGLAPFGGRVRGVRAASLKFFGKEPHQLSVGEAALLVALPQAPEARRPDRDAEAALRARNFVLKTVATAGVVTAAEAELASREPLTAEAPPMPEIPTPKPAVTHVAGLFAGLTLGLNVIVATPATAAPMQPPQSPPSYFLGSEEQVALDVRRRLLSPLPAGTQQADRDALWMFYAGRDAPVWAAMTGWTPAARAVIDEIKRADDWGLDAAAFDIPELPAAGGMPLPARQLVDAEIGLSLAVMKYARYARGGRIEDPATQLSSYLDRKPQVRPPFLVMTGIAAAEAPDDYLRKLHPQHEQFEKLRQAYLARRDGAASETVTIPKGSKIKPGATHEQVALIRERLGIAASGEDANHYDDMLADAVKRFQAKHNISPANGVINASTRRALNERQNVSLATLLANMEQWRWMPEDLGDVHVWVNVPEFRVRVVKDGAAVLDERVITGETSTQTPIFSKDLETIYFHPRWNIPESIKVKEVFPSLARGGGYFYRQGLKLVRNGKEVRPGSVNWYKADVRNYDIYQPSGPGNALGLIKFTFPNKHSVYMHDTQSKGLFDASQRTFSHGCVRVKNPLALAQLLLGIDKGWTPEHVAQLVKGDPEEIAAHLDKHIPVHLAYFTAQVDSDGEVTSEPDIYGHEKRITQALQGKWKDIDKGPDHLAQVELAQRLDDAQQARKGRSGGGRRVVSRSYGGGGGGGGGYSARVSSGSTANDVFRRSFGF</sequence>
<keyword evidence="9" id="KW-1133">Transmembrane helix</keyword>
<evidence type="ECO:0000256" key="7">
    <source>
        <dbReference type="PROSITE-ProRule" id="PRU01373"/>
    </source>
</evidence>
<evidence type="ECO:0000256" key="9">
    <source>
        <dbReference type="SAM" id="Phobius"/>
    </source>
</evidence>
<dbReference type="Pfam" id="PF01471">
    <property type="entry name" value="PG_binding_1"/>
    <property type="match status" value="1"/>
</dbReference>
<evidence type="ECO:0000256" key="5">
    <source>
        <dbReference type="ARBA" id="ARBA00022984"/>
    </source>
</evidence>
<dbReference type="InterPro" id="IPR002477">
    <property type="entry name" value="Peptidoglycan-bd-like"/>
</dbReference>
<dbReference type="InterPro" id="IPR036950">
    <property type="entry name" value="PBP_transglycosylase"/>
</dbReference>
<protein>
    <submittedName>
        <fullName evidence="11">L,D-transpeptidase family protein</fullName>
    </submittedName>
</protein>
<dbReference type="Proteomes" id="UP000440694">
    <property type="component" value="Unassembled WGS sequence"/>
</dbReference>
<dbReference type="CDD" id="cd16913">
    <property type="entry name" value="YkuD_like"/>
    <property type="match status" value="1"/>
</dbReference>
<evidence type="ECO:0000256" key="2">
    <source>
        <dbReference type="ARBA" id="ARBA00005992"/>
    </source>
</evidence>
<dbReference type="Gene3D" id="1.10.101.10">
    <property type="entry name" value="PGBD-like superfamily/PGBD"/>
    <property type="match status" value="1"/>
</dbReference>
<dbReference type="GO" id="GO:0016740">
    <property type="term" value="F:transferase activity"/>
    <property type="evidence" value="ECO:0007669"/>
    <property type="project" value="UniProtKB-KW"/>
</dbReference>
<keyword evidence="5 7" id="KW-0573">Peptidoglycan synthesis</keyword>
<evidence type="ECO:0000259" key="10">
    <source>
        <dbReference type="PROSITE" id="PS52029"/>
    </source>
</evidence>
<dbReference type="InterPro" id="IPR005490">
    <property type="entry name" value="LD_TPept_cat_dom"/>
</dbReference>
<keyword evidence="3" id="KW-0808">Transferase</keyword>
<dbReference type="InterPro" id="IPR001264">
    <property type="entry name" value="Glyco_trans_51"/>
</dbReference>
<dbReference type="EMBL" id="WMBQ01000002">
    <property type="protein sequence ID" value="MTD96109.1"/>
    <property type="molecule type" value="Genomic_DNA"/>
</dbReference>
<dbReference type="SUPFAM" id="SSF141523">
    <property type="entry name" value="L,D-transpeptidase catalytic domain-like"/>
    <property type="match status" value="1"/>
</dbReference>
<dbReference type="RefSeq" id="WP_154740571.1">
    <property type="nucleotide sequence ID" value="NZ_WMBQ01000002.1"/>
</dbReference>
<feature type="domain" description="L,D-TPase catalytic" evidence="10">
    <location>
        <begin position="607"/>
        <end position="781"/>
    </location>
</feature>
<keyword evidence="4 7" id="KW-0133">Cell shape</keyword>
<keyword evidence="6 7" id="KW-0961">Cell wall biogenesis/degradation</keyword>
<name>A0A6I3KNQ5_9HYPH</name>
<gene>
    <name evidence="11" type="ORF">GIW81_17355</name>
</gene>
<evidence type="ECO:0000313" key="12">
    <source>
        <dbReference type="Proteomes" id="UP000440694"/>
    </source>
</evidence>
<accession>A0A6I3KNQ5</accession>
<feature type="region of interest" description="Disordered" evidence="8">
    <location>
        <begin position="858"/>
        <end position="894"/>
    </location>
</feature>
<keyword evidence="9" id="KW-0472">Membrane</keyword>
<keyword evidence="12" id="KW-1185">Reference proteome</keyword>
<comment type="caution">
    <text evidence="11">The sequence shown here is derived from an EMBL/GenBank/DDBJ whole genome shotgun (WGS) entry which is preliminary data.</text>
</comment>
<evidence type="ECO:0000256" key="4">
    <source>
        <dbReference type="ARBA" id="ARBA00022960"/>
    </source>
</evidence>
<feature type="active site" description="Proton donor/acceptor" evidence="7">
    <location>
        <position position="736"/>
    </location>
</feature>
<dbReference type="InterPro" id="IPR036366">
    <property type="entry name" value="PGBDSf"/>
</dbReference>
<evidence type="ECO:0000256" key="3">
    <source>
        <dbReference type="ARBA" id="ARBA00022679"/>
    </source>
</evidence>
<comment type="pathway">
    <text evidence="1 7">Cell wall biogenesis; peptidoglycan biosynthesis.</text>
</comment>
<organism evidence="11 12">
    <name type="scientific">Hyphomicrobium album</name>
    <dbReference type="NCBI Taxonomy" id="2665159"/>
    <lineage>
        <taxon>Bacteria</taxon>
        <taxon>Pseudomonadati</taxon>
        <taxon>Pseudomonadota</taxon>
        <taxon>Alphaproteobacteria</taxon>
        <taxon>Hyphomicrobiales</taxon>
        <taxon>Hyphomicrobiaceae</taxon>
        <taxon>Hyphomicrobium</taxon>
    </lineage>
</organism>
<feature type="transmembrane region" description="Helical" evidence="9">
    <location>
        <begin position="40"/>
        <end position="63"/>
    </location>
</feature>
<evidence type="ECO:0000256" key="8">
    <source>
        <dbReference type="SAM" id="MobiDB-lite"/>
    </source>
</evidence>
<dbReference type="Pfam" id="PF20142">
    <property type="entry name" value="Scaffold"/>
    <property type="match status" value="1"/>
</dbReference>
<dbReference type="InterPro" id="IPR023346">
    <property type="entry name" value="Lysozyme-like_dom_sf"/>
</dbReference>
<dbReference type="PANTHER" id="PTHR41533">
    <property type="entry name" value="L,D-TRANSPEPTIDASE HI_1667-RELATED"/>
    <property type="match status" value="1"/>
</dbReference>
<comment type="similarity">
    <text evidence="2">Belongs to the YkuD family.</text>
</comment>
<dbReference type="Gene3D" id="1.10.3810.10">
    <property type="entry name" value="Biosynthetic peptidoglycan transglycosylase-like"/>
    <property type="match status" value="1"/>
</dbReference>
<dbReference type="InterPro" id="IPR052905">
    <property type="entry name" value="LD-transpeptidase_YkuD-like"/>
</dbReference>
<dbReference type="Gene3D" id="2.40.440.10">
    <property type="entry name" value="L,D-transpeptidase catalytic domain-like"/>
    <property type="match status" value="1"/>
</dbReference>
<reference evidence="11 12" key="1">
    <citation type="submission" date="2019-11" db="EMBL/GenBank/DDBJ databases">
        <title>Identification of a novel strain.</title>
        <authorList>
            <person name="Xu Q."/>
            <person name="Wang G."/>
        </authorList>
    </citation>
    <scope>NUCLEOTIDE SEQUENCE [LARGE SCALE GENOMIC DNA]</scope>
    <source>
        <strain evidence="12">xq</strain>
    </source>
</reference>
<dbReference type="GO" id="GO:0008360">
    <property type="term" value="P:regulation of cell shape"/>
    <property type="evidence" value="ECO:0007669"/>
    <property type="project" value="UniProtKB-UniRule"/>
</dbReference>
<dbReference type="GO" id="GO:0004180">
    <property type="term" value="F:carboxypeptidase activity"/>
    <property type="evidence" value="ECO:0007669"/>
    <property type="project" value="UniProtKB-ARBA"/>
</dbReference>
<dbReference type="InterPro" id="IPR036365">
    <property type="entry name" value="PGBD-like_sf"/>
</dbReference>
<evidence type="ECO:0000256" key="6">
    <source>
        <dbReference type="ARBA" id="ARBA00023316"/>
    </source>
</evidence>
<dbReference type="PROSITE" id="PS52029">
    <property type="entry name" value="LD_TPASE"/>
    <property type="match status" value="1"/>
</dbReference>